<dbReference type="Gene3D" id="3.90.1200.10">
    <property type="match status" value="1"/>
</dbReference>
<accession>A0ABY6G3B2</accession>
<evidence type="ECO:0000259" key="1">
    <source>
        <dbReference type="Pfam" id="PF01636"/>
    </source>
</evidence>
<sequence>MANTRDGLPGGAFRVLQDRWPGLPWASATEAHGAFHGVIVLAPDVVIRVRSDDDHADRTAHERRVAHVVGDLGLDVPRPVSETVSAPAWSAIAWQFRPGAPLRPGTWRDDRRIILPILDSWRLAAHRRNALVHLLPAARSWCGGPRWPEIVERLTHHDRRLHDAARRAVRDALAADEDAEPTLVHGDFGPHNILVADGRPPALIDIDNAAWADPALDVAPLLAHYDHDALARDITTETLRRATVHRASLPLQVAAAASLGGDTSLRDHALTTFARRALSSP</sequence>
<dbReference type="RefSeq" id="WP_263594899.1">
    <property type="nucleotide sequence ID" value="NZ_CP107020.1"/>
</dbReference>
<dbReference type="EMBL" id="CP107020">
    <property type="protein sequence ID" value="UYG17691.1"/>
    <property type="molecule type" value="Genomic_DNA"/>
</dbReference>
<evidence type="ECO:0000313" key="3">
    <source>
        <dbReference type="Proteomes" id="UP001164305"/>
    </source>
</evidence>
<dbReference type="PANTHER" id="PTHR21310">
    <property type="entry name" value="AMINOGLYCOSIDE PHOSPHOTRANSFERASE-RELATED-RELATED"/>
    <property type="match status" value="1"/>
</dbReference>
<name>A0ABY6G3B2_9MICO</name>
<dbReference type="InterPro" id="IPR002575">
    <property type="entry name" value="Aminoglycoside_PTrfase"/>
</dbReference>
<dbReference type="InterPro" id="IPR011009">
    <property type="entry name" value="Kinase-like_dom_sf"/>
</dbReference>
<dbReference type="Pfam" id="PF01636">
    <property type="entry name" value="APH"/>
    <property type="match status" value="1"/>
</dbReference>
<proteinExistence type="predicted"/>
<protein>
    <submittedName>
        <fullName evidence="2">Aminoglycoside phosphotransferase family protein</fullName>
    </submittedName>
</protein>
<evidence type="ECO:0000313" key="2">
    <source>
        <dbReference type="EMBL" id="UYG17691.1"/>
    </source>
</evidence>
<keyword evidence="3" id="KW-1185">Reference proteome</keyword>
<reference evidence="2" key="1">
    <citation type="submission" date="2022-10" db="EMBL/GenBank/DDBJ databases">
        <title>Whole-Genome Sequencing of Brachybacterium huguangmaarense BRM-3, Isolated from Betula schmidtii.</title>
        <authorList>
            <person name="Haam D."/>
        </authorList>
    </citation>
    <scope>NUCLEOTIDE SEQUENCE</scope>
    <source>
        <strain evidence="2">BRM-3</strain>
    </source>
</reference>
<organism evidence="2 3">
    <name type="scientific">Brachybacterium huguangmaarense</name>
    <dbReference type="NCBI Taxonomy" id="1652028"/>
    <lineage>
        <taxon>Bacteria</taxon>
        <taxon>Bacillati</taxon>
        <taxon>Actinomycetota</taxon>
        <taxon>Actinomycetes</taxon>
        <taxon>Micrococcales</taxon>
        <taxon>Dermabacteraceae</taxon>
        <taxon>Brachybacterium</taxon>
    </lineage>
</organism>
<gene>
    <name evidence="2" type="ORF">BRM3_04520</name>
</gene>
<dbReference type="SUPFAM" id="SSF56112">
    <property type="entry name" value="Protein kinase-like (PK-like)"/>
    <property type="match status" value="1"/>
</dbReference>
<dbReference type="InterPro" id="IPR051678">
    <property type="entry name" value="AGP_Transferase"/>
</dbReference>
<dbReference type="Proteomes" id="UP001164305">
    <property type="component" value="Chromosome"/>
</dbReference>
<feature type="domain" description="Aminoglycoside phosphotransferase" evidence="1">
    <location>
        <begin position="44"/>
        <end position="232"/>
    </location>
</feature>
<dbReference type="PANTHER" id="PTHR21310:SF15">
    <property type="entry name" value="AMINOGLYCOSIDE PHOSPHOTRANSFERASE DOMAIN-CONTAINING PROTEIN"/>
    <property type="match status" value="1"/>
</dbReference>